<feature type="region of interest" description="Disordered" evidence="2">
    <location>
        <begin position="271"/>
        <end position="291"/>
    </location>
</feature>
<evidence type="ECO:0000259" key="3">
    <source>
        <dbReference type="Pfam" id="PF07993"/>
    </source>
</evidence>
<protein>
    <recommendedName>
        <fullName evidence="1">Fatty acyl-CoA reductase</fullName>
        <ecNumber evidence="1">1.2.1.84</ecNumber>
    </recommendedName>
</protein>
<reference evidence="4 5" key="1">
    <citation type="journal article" date="2024" name="Nat. Commun.">
        <title>Phylogenomics reveals the evolutionary origins of lichenization in chlorophyte algae.</title>
        <authorList>
            <person name="Puginier C."/>
            <person name="Libourel C."/>
            <person name="Otte J."/>
            <person name="Skaloud P."/>
            <person name="Haon M."/>
            <person name="Grisel S."/>
            <person name="Petersen M."/>
            <person name="Berrin J.G."/>
            <person name="Delaux P.M."/>
            <person name="Dal Grande F."/>
            <person name="Keller J."/>
        </authorList>
    </citation>
    <scope>NUCLEOTIDE SEQUENCE [LARGE SCALE GENOMIC DNA]</scope>
    <source>
        <strain evidence="4 5">SAG 216-7</strain>
    </source>
</reference>
<feature type="domain" description="Thioester reductase (TE)" evidence="3">
    <location>
        <begin position="97"/>
        <end position="463"/>
    </location>
</feature>
<dbReference type="SUPFAM" id="SSF51735">
    <property type="entry name" value="NAD(P)-binding Rossmann-fold domains"/>
    <property type="match status" value="1"/>
</dbReference>
<organism evidence="4 5">
    <name type="scientific">Coccomyxa subellipsoidea</name>
    <dbReference type="NCBI Taxonomy" id="248742"/>
    <lineage>
        <taxon>Eukaryota</taxon>
        <taxon>Viridiplantae</taxon>
        <taxon>Chlorophyta</taxon>
        <taxon>core chlorophytes</taxon>
        <taxon>Trebouxiophyceae</taxon>
        <taxon>Trebouxiophyceae incertae sedis</taxon>
        <taxon>Coccomyxaceae</taxon>
        <taxon>Coccomyxa</taxon>
    </lineage>
</organism>
<comment type="similarity">
    <text evidence="1">Belongs to the fatty acyl-CoA reductase family.</text>
</comment>
<keyword evidence="1" id="KW-0444">Lipid biosynthesis</keyword>
<dbReference type="Pfam" id="PF07993">
    <property type="entry name" value="NAD_binding_4"/>
    <property type="match status" value="1"/>
</dbReference>
<dbReference type="PANTHER" id="PTHR11011:SF45">
    <property type="entry name" value="FATTY ACYL-COA REDUCTASE CG8306-RELATED"/>
    <property type="match status" value="1"/>
</dbReference>
<evidence type="ECO:0000256" key="2">
    <source>
        <dbReference type="SAM" id="MobiDB-lite"/>
    </source>
</evidence>
<gene>
    <name evidence="4" type="ORF">WJX75_003432</name>
</gene>
<comment type="catalytic activity">
    <reaction evidence="1">
        <text>a long-chain fatty acyl-CoA + 2 NADPH + 2 H(+) = a long-chain primary fatty alcohol + 2 NADP(+) + CoA</text>
        <dbReference type="Rhea" id="RHEA:52716"/>
        <dbReference type="ChEBI" id="CHEBI:15378"/>
        <dbReference type="ChEBI" id="CHEBI:57287"/>
        <dbReference type="ChEBI" id="CHEBI:57783"/>
        <dbReference type="ChEBI" id="CHEBI:58349"/>
        <dbReference type="ChEBI" id="CHEBI:77396"/>
        <dbReference type="ChEBI" id="CHEBI:83139"/>
        <dbReference type="EC" id="1.2.1.84"/>
    </reaction>
</comment>
<keyword evidence="1" id="KW-0443">Lipid metabolism</keyword>
<name>A0ABR2YXV3_9CHLO</name>
<keyword evidence="1" id="KW-0560">Oxidoreductase</keyword>
<evidence type="ECO:0000313" key="4">
    <source>
        <dbReference type="EMBL" id="KAK9916501.1"/>
    </source>
</evidence>
<dbReference type="InterPro" id="IPR036291">
    <property type="entry name" value="NAD(P)-bd_dom_sf"/>
</dbReference>
<dbReference type="EC" id="1.2.1.84" evidence="1"/>
<keyword evidence="5" id="KW-1185">Reference proteome</keyword>
<accession>A0ABR2YXV3</accession>
<dbReference type="Proteomes" id="UP001491310">
    <property type="component" value="Unassembled WGS sequence"/>
</dbReference>
<evidence type="ECO:0000313" key="5">
    <source>
        <dbReference type="Proteomes" id="UP001491310"/>
    </source>
</evidence>
<proteinExistence type="inferred from homology"/>
<sequence>MGAHRRNVHDDIPSYFMEDLANGTGLGPIQEETQSKGRDKARPSHCRDVHARAGQLQGQPMKVQLPSCLAAPEEAAVASTSQSMSVKEAFTGATVLVTGGTGYLGSLVIEQLLRVVPDVKRIYVIIRSKRGVAAEARLNRLLERSMWHLHRRDGRIAPEAAVKLSVIPGDLLLPHCGVSGPNRRRLAREVDYVIHCAASICFEEHIHTLLSNNYQATRNVADLAVAAGKLRAFVHLSTAYVNCDRPHGSHVEEALYPFNLSACRLRGSCSSSSTERETCSSSVLGSGSTAGSRNWNSWWAFSESWWGDWSIGNIFSSSKESGVKSSAGTREGGDSPPDIAGGAGGALDDVEALAAELLALPPEAAAERVAECLKATNMPNAYFFTKRMAEVLISARHSVAFPVAIVRPSLVGCTARSPHPGYFGNNAGPTSIALAFALGIATFTSHKADSVFDVIPGDVCSSIILASAAAVSQKERQGPDPMVVHACSSTTNPETLYGWWDMGYRYWSASPPPVRLTLGDYPSMDCPRPPVGIPDSSLIFRVCTAAAQAKFWVISAVLRLAGYTTLSTKLWSGWQAWRTYNRSALDFNLFFCSAMSERLERHLPACERSLFPLTWRAGKDAWAPYLRSHFDQIRHHHFQQPGYAPTLKG</sequence>
<comment type="function">
    <text evidence="1">Catalyzes the reduction of fatty acyl-CoA to fatty alcohols.</text>
</comment>
<comment type="caution">
    <text evidence="4">The sequence shown here is derived from an EMBL/GenBank/DDBJ whole genome shotgun (WGS) entry which is preliminary data.</text>
</comment>
<dbReference type="InterPro" id="IPR013120">
    <property type="entry name" value="FAR_NAD-bd"/>
</dbReference>
<dbReference type="PANTHER" id="PTHR11011">
    <property type="entry name" value="MALE STERILITY PROTEIN 2-RELATED"/>
    <property type="match status" value="1"/>
</dbReference>
<dbReference type="EMBL" id="JALJOT010000003">
    <property type="protein sequence ID" value="KAK9916501.1"/>
    <property type="molecule type" value="Genomic_DNA"/>
</dbReference>
<evidence type="ECO:0000256" key="1">
    <source>
        <dbReference type="RuleBase" id="RU363097"/>
    </source>
</evidence>
<keyword evidence="1" id="KW-0521">NADP</keyword>
<feature type="region of interest" description="Disordered" evidence="2">
    <location>
        <begin position="322"/>
        <end position="342"/>
    </location>
</feature>
<dbReference type="InterPro" id="IPR026055">
    <property type="entry name" value="FAR"/>
</dbReference>
<dbReference type="Gene3D" id="3.40.50.720">
    <property type="entry name" value="NAD(P)-binding Rossmann-like Domain"/>
    <property type="match status" value="1"/>
</dbReference>